<dbReference type="InterPro" id="IPR036278">
    <property type="entry name" value="Sialidase_sf"/>
</dbReference>
<evidence type="ECO:0008006" key="4">
    <source>
        <dbReference type="Google" id="ProtNLM"/>
    </source>
</evidence>
<feature type="transmembrane region" description="Helical" evidence="1">
    <location>
        <begin position="41"/>
        <end position="59"/>
    </location>
</feature>
<dbReference type="Gene3D" id="2.130.10.10">
    <property type="entry name" value="YVTN repeat-like/Quinoprotein amine dehydrogenase"/>
    <property type="match status" value="1"/>
</dbReference>
<dbReference type="RefSeq" id="WP_181571493.1">
    <property type="nucleotide sequence ID" value="NZ_CP059322.2"/>
</dbReference>
<dbReference type="Proteomes" id="UP000510844">
    <property type="component" value="Chromosome"/>
</dbReference>
<dbReference type="KEGG" id="mfeu:H1D33_09835"/>
<proteinExistence type="predicted"/>
<evidence type="ECO:0000313" key="3">
    <source>
        <dbReference type="Proteomes" id="UP000510844"/>
    </source>
</evidence>
<reference evidence="3" key="1">
    <citation type="submission" date="2020-07" db="EMBL/GenBank/DDBJ databases">
        <title>A new Micromonospora strain with potent antibiotic activity isolated from the microbiome of a mid-Atlantic deep-sea sponge.</title>
        <authorList>
            <person name="Back C.R."/>
            <person name="Stennett H.L."/>
            <person name="Williams S.E."/>
            <person name="Wang L."/>
            <person name="Ojeda Gomez J."/>
            <person name="Abdulle O.M."/>
            <person name="Duffy T."/>
            <person name="Hendry K.R."/>
            <person name="Powell D."/>
            <person name="Stach J.E."/>
            <person name="Essex-Lopresti A.E."/>
            <person name="Willis C.L."/>
            <person name="Curnow P."/>
            <person name="Race P.R."/>
        </authorList>
    </citation>
    <scope>NUCLEOTIDE SEQUENCE [LARGE SCALE GENOMIC DNA]</scope>
    <source>
        <strain evidence="3">28ISP2-46</strain>
    </source>
</reference>
<keyword evidence="1" id="KW-0472">Membrane</keyword>
<evidence type="ECO:0000313" key="2">
    <source>
        <dbReference type="EMBL" id="QLQ39092.1"/>
    </source>
</evidence>
<keyword evidence="1" id="KW-1133">Transmembrane helix</keyword>
<organism evidence="2 3">
    <name type="scientific">Micromonospora robiginosa</name>
    <dbReference type="NCBI Taxonomy" id="2749844"/>
    <lineage>
        <taxon>Bacteria</taxon>
        <taxon>Bacillati</taxon>
        <taxon>Actinomycetota</taxon>
        <taxon>Actinomycetes</taxon>
        <taxon>Micromonosporales</taxon>
        <taxon>Micromonosporaceae</taxon>
        <taxon>Micromonospora</taxon>
    </lineage>
</organism>
<reference evidence="2 3" key="2">
    <citation type="journal article" date="2021" name="Mar. Drugs">
        <title>A New Micromonospora Strain with Antibiotic Activity Isolated from the Microbiome of a Mid-Atlantic Deep-Sea Sponge.</title>
        <authorList>
            <person name="Back C.R."/>
            <person name="Stennett H.L."/>
            <person name="Williams S.E."/>
            <person name="Wang L."/>
            <person name="Ojeda Gomez J."/>
            <person name="Abdulle O.M."/>
            <person name="Duffy T."/>
            <person name="Neal C."/>
            <person name="Mantell J."/>
            <person name="Jepson M.A."/>
            <person name="Hendry K.R."/>
            <person name="Powell D."/>
            <person name="Stach J.E.M."/>
            <person name="Essex-Lopresti A.E."/>
            <person name="Willis C.L."/>
            <person name="Curnow P."/>
            <person name="Race P.R."/>
        </authorList>
    </citation>
    <scope>NUCLEOTIDE SEQUENCE [LARGE SCALE GENOMIC DNA]</scope>
    <source>
        <strain evidence="2 3">28ISP2-46</strain>
    </source>
</reference>
<keyword evidence="3" id="KW-1185">Reference proteome</keyword>
<sequence>MSDREFTGFDVDTVADAVRQPPLDDLRSAVRARLRRRTGGVALALVVVFAGMAVLPLAAGTRGVGWADPTPLPQVRDRATQLFMTGPDSGVGVEQVDFGCTVRFTHTEDGGRSWADWDAARYQATTCRVDGSGNKNADLDFSVLGERSYLVRDGDRSRLSTDYGRTWQDAEQAMVTVPAFPAKARPVFCQEGCGALRQPLAVDPATGAVYRLSGVPTSPYPPFSIYPSADGTIWVTYWPGDPGVMVVARSVDRGATWNIWRPAKGANVIAVAGISEREAYLLIEPPPPPGAQPMEITGPSQLLRTTDGGATWNDVGTDLPGAPVNRPFTIGSDGSLLVAQLGHLRPDLISALLVSRDGGRHFTKEREYGGGDGSVGVAPGYAWVYGRDDVSALGADHVLITQDGASWTRFALPD</sequence>
<dbReference type="SUPFAM" id="SSF50939">
    <property type="entry name" value="Sialidases"/>
    <property type="match status" value="1"/>
</dbReference>
<evidence type="ECO:0000256" key="1">
    <source>
        <dbReference type="SAM" id="Phobius"/>
    </source>
</evidence>
<dbReference type="AlphaFoldDB" id="A0A7L6BAS8"/>
<dbReference type="EMBL" id="CP059322">
    <property type="protein sequence ID" value="QLQ39092.1"/>
    <property type="molecule type" value="Genomic_DNA"/>
</dbReference>
<keyword evidence="1" id="KW-0812">Transmembrane</keyword>
<dbReference type="SUPFAM" id="SSF110296">
    <property type="entry name" value="Oligoxyloglucan reducing end-specific cellobiohydrolase"/>
    <property type="match status" value="1"/>
</dbReference>
<dbReference type="InterPro" id="IPR015943">
    <property type="entry name" value="WD40/YVTN_repeat-like_dom_sf"/>
</dbReference>
<accession>A0A7L6BAS8</accession>
<gene>
    <name evidence="2" type="ORF">H1D33_09835</name>
</gene>
<protein>
    <recommendedName>
        <fullName evidence="4">Exo-alpha-sialidase</fullName>
    </recommendedName>
</protein>
<name>A0A7L6BAS8_9ACTN</name>